<evidence type="ECO:0000259" key="14">
    <source>
        <dbReference type="PROSITE" id="PS51093"/>
    </source>
</evidence>
<dbReference type="InterPro" id="IPR001127">
    <property type="entry name" value="PTS_EIIA_1_perm"/>
</dbReference>
<dbReference type="InterPro" id="IPR036878">
    <property type="entry name" value="Glu_permease_IIB"/>
</dbReference>
<keyword evidence="5 17" id="KW-0808">Transferase</keyword>
<dbReference type="InterPro" id="IPR001996">
    <property type="entry name" value="PTS_IIB_1"/>
</dbReference>
<dbReference type="Pfam" id="PF00358">
    <property type="entry name" value="PTS_EIIA_1"/>
    <property type="match status" value="1"/>
</dbReference>
<dbReference type="STRING" id="1188239.MOVI_4780"/>
<keyword evidence="7 13" id="KW-0812">Transmembrane</keyword>
<evidence type="ECO:0000256" key="6">
    <source>
        <dbReference type="ARBA" id="ARBA00022683"/>
    </source>
</evidence>
<keyword evidence="10 13" id="KW-0472">Membrane</keyword>
<keyword evidence="9 13" id="KW-1133">Transmembrane helix</keyword>
<evidence type="ECO:0000259" key="16">
    <source>
        <dbReference type="PROSITE" id="PS51103"/>
    </source>
</evidence>
<evidence type="ECO:0000256" key="12">
    <source>
        <dbReference type="SAM" id="MobiDB-lite"/>
    </source>
</evidence>
<dbReference type="PANTHER" id="PTHR30009:SF20">
    <property type="entry name" value="PTS SYSTEM GLUCOSE-SPECIFIC EIICB COMPONENT-RELATED"/>
    <property type="match status" value="1"/>
</dbReference>
<feature type="transmembrane region" description="Helical" evidence="13">
    <location>
        <begin position="468"/>
        <end position="487"/>
    </location>
</feature>
<dbReference type="InterPro" id="IPR013013">
    <property type="entry name" value="PTS_EIIC_1"/>
</dbReference>
<evidence type="ECO:0000256" key="4">
    <source>
        <dbReference type="ARBA" id="ARBA00022597"/>
    </source>
</evidence>
<keyword evidence="2" id="KW-0813">Transport</keyword>
<dbReference type="Proteomes" id="UP000020977">
    <property type="component" value="Unassembled WGS sequence"/>
</dbReference>
<feature type="domain" description="PTS EIIC type-1" evidence="16">
    <location>
        <begin position="23"/>
        <end position="527"/>
    </location>
</feature>
<organism evidence="17 18">
    <name type="scientific">Mesomycoplasma ovipneumoniae 14811</name>
    <dbReference type="NCBI Taxonomy" id="1188239"/>
    <lineage>
        <taxon>Bacteria</taxon>
        <taxon>Bacillati</taxon>
        <taxon>Mycoplasmatota</taxon>
        <taxon>Mycoplasmoidales</taxon>
        <taxon>Metamycoplasmataceae</taxon>
        <taxon>Mesomycoplasma</taxon>
    </lineage>
</organism>
<feature type="transmembrane region" description="Helical" evidence="13">
    <location>
        <begin position="206"/>
        <end position="229"/>
    </location>
</feature>
<dbReference type="Pfam" id="PF00367">
    <property type="entry name" value="PTS_EIIB"/>
    <property type="match status" value="1"/>
</dbReference>
<evidence type="ECO:0000256" key="3">
    <source>
        <dbReference type="ARBA" id="ARBA00022475"/>
    </source>
</evidence>
<gene>
    <name evidence="17" type="primary">ptsG</name>
    <name evidence="17" type="ORF">MOVI_4780</name>
</gene>
<feature type="transmembrane region" description="Helical" evidence="13">
    <location>
        <begin position="436"/>
        <end position="461"/>
    </location>
</feature>
<evidence type="ECO:0000256" key="5">
    <source>
        <dbReference type="ARBA" id="ARBA00022679"/>
    </source>
</evidence>
<name>A0A014L6D0_9BACT</name>
<dbReference type="InterPro" id="IPR003352">
    <property type="entry name" value="PTS_EIIC"/>
</dbReference>
<dbReference type="EMBL" id="JFAD01000026">
    <property type="protein sequence ID" value="EXU61019.1"/>
    <property type="molecule type" value="Genomic_DNA"/>
</dbReference>
<dbReference type="PANTHER" id="PTHR30009">
    <property type="entry name" value="CYTOCHROME C-TYPE SYNTHESIS PROTEIN AND PTS TRANSMEMBRANE COMPONENT"/>
    <property type="match status" value="1"/>
</dbReference>
<feature type="domain" description="PTS EIIB type-1" evidence="15">
    <location>
        <begin position="551"/>
        <end position="633"/>
    </location>
</feature>
<keyword evidence="8" id="KW-0418">Kinase</keyword>
<dbReference type="PROSITE" id="PS51093">
    <property type="entry name" value="PTS_EIIA_TYPE_1"/>
    <property type="match status" value="1"/>
</dbReference>
<feature type="transmembrane region" description="Helical" evidence="13">
    <location>
        <begin position="34"/>
        <end position="57"/>
    </location>
</feature>
<dbReference type="PATRIC" id="fig|1188239.3.peg.1164"/>
<feature type="transmembrane region" description="Helical" evidence="13">
    <location>
        <begin position="167"/>
        <end position="186"/>
    </location>
</feature>
<feature type="transmembrane region" description="Helical" evidence="13">
    <location>
        <begin position="493"/>
        <end position="515"/>
    </location>
</feature>
<dbReference type="Gene3D" id="2.70.70.10">
    <property type="entry name" value="Glucose Permease (Domain IIA)"/>
    <property type="match status" value="1"/>
</dbReference>
<keyword evidence="6" id="KW-0598">Phosphotransferase system</keyword>
<dbReference type="InterPro" id="IPR018113">
    <property type="entry name" value="PTrfase_EIIB_Cys"/>
</dbReference>
<keyword evidence="4" id="KW-0762">Sugar transport</keyword>
<evidence type="ECO:0000256" key="11">
    <source>
        <dbReference type="PROSITE-ProRule" id="PRU00421"/>
    </source>
</evidence>
<proteinExistence type="predicted"/>
<comment type="caution">
    <text evidence="17">The sequence shown here is derived from an EMBL/GenBank/DDBJ whole genome shotgun (WGS) entry which is preliminary data.</text>
</comment>
<dbReference type="NCBIfam" id="TIGR00830">
    <property type="entry name" value="PTBA"/>
    <property type="match status" value="1"/>
</dbReference>
<dbReference type="eggNOG" id="COG1263">
    <property type="taxonomic scope" value="Bacteria"/>
</dbReference>
<sequence>MSISLKSVFSEKTRKSTNNSGAGKLRKILSKLSGAFMLPISVMSIAGLLLGVGAAIANNAESLHNLKQFGQFIQALGDAVFAGLPVLFAIAFVIAFTDESGVAVFATLIGYLVFSSVQTVFITDVDIPDPADAKKSIGKGVSILFSGAGRDPAGLTRLVGGALGFRALQTSVFGGIAVGLVVQYLYNRFHTIQLPQMISFYGGKRFVALITIPVMGLLAFVFLIFWPWIGIGLNLFGASLAKVPYGFESFIFGYIERSLIPFGLHHVFYAPLWFSSAGGDAGATIADWAKDQGIEVISKTAEAANSTQVIYEVVASGKVIPGDSLKEILLDHAQNKDKFVGDSTASIYLLKFANTIDYTEDGKAVSIPLFTFLENHGFKVGRFADGKFSGMMFGLPAAAAAMIMAAPKENRKVTAGTVVPAAATSFVTGVTEPIEFTFLFLSPLLFWGFHAFMMALSFMFANLAGVHIPMVFSGGVLDLLIYGAVPVQKGTNFWWVLVVGLAYAPIYYFVFLFVIKWKNLETPGRGTNTKLFTKSDYLARKDSSKSASSVDPQVLAIIDGYGGIDNITNFNNCASRLRYDIKDLSLVDEQKLKAAGVVAIKVEGQHHVQAILGPIAEQMNAKINSQRDLIKAMSQDEIDAILKNKPTKSMPEKVEMTKCENKTCHLPEEIYSPATGELIELAQVKDGVFSEEKLGKGFAIRVGNTGKKDIFSPINGQIKMVFNTKHAIGFASKDNKTQVLIHIGIDTVELQGQGIEVFVEAGQDISVGDKVASVDLDYLTQSGIKNTDIIVVILHESDKKEFQFKVPLQNINQLPVLVGQSLPTKKQ</sequence>
<evidence type="ECO:0000256" key="10">
    <source>
        <dbReference type="ARBA" id="ARBA00023136"/>
    </source>
</evidence>
<feature type="transmembrane region" description="Helical" evidence="13">
    <location>
        <begin position="102"/>
        <end position="122"/>
    </location>
</feature>
<accession>A0A014L6D0</accession>
<dbReference type="GO" id="GO:0008982">
    <property type="term" value="F:protein-N(PI)-phosphohistidine-sugar phosphotransferase activity"/>
    <property type="evidence" value="ECO:0007669"/>
    <property type="project" value="InterPro"/>
</dbReference>
<dbReference type="InterPro" id="IPR050429">
    <property type="entry name" value="PTS_Glucose_EIICBA"/>
</dbReference>
<comment type="subcellular location">
    <subcellularLocation>
        <location evidence="1">Cell membrane</location>
        <topology evidence="1">Multi-pass membrane protein</topology>
    </subcellularLocation>
</comment>
<feature type="domain" description="PTS EIIA type-1" evidence="14">
    <location>
        <begin position="686"/>
        <end position="794"/>
    </location>
</feature>
<feature type="active site" description="Phosphocysteine intermediate; for EIIB activity" evidence="11">
    <location>
        <position position="573"/>
    </location>
</feature>
<protein>
    <submittedName>
        <fullName evidence="17">Phosphotransferase system PTS, glucose-specific IIBC component</fullName>
    </submittedName>
</protein>
<feature type="transmembrane region" description="Helical" evidence="13">
    <location>
        <begin position="388"/>
        <end position="406"/>
    </location>
</feature>
<evidence type="ECO:0000256" key="7">
    <source>
        <dbReference type="ARBA" id="ARBA00022692"/>
    </source>
</evidence>
<evidence type="ECO:0000259" key="15">
    <source>
        <dbReference type="PROSITE" id="PS51098"/>
    </source>
</evidence>
<evidence type="ECO:0000256" key="2">
    <source>
        <dbReference type="ARBA" id="ARBA00022448"/>
    </source>
</evidence>
<dbReference type="GO" id="GO:0090563">
    <property type="term" value="F:protein-phosphocysteine-sugar phosphotransferase activity"/>
    <property type="evidence" value="ECO:0007669"/>
    <property type="project" value="TreeGrafter"/>
</dbReference>
<dbReference type="SUPFAM" id="SSF55604">
    <property type="entry name" value="Glucose permease domain IIB"/>
    <property type="match status" value="1"/>
</dbReference>
<evidence type="ECO:0000313" key="17">
    <source>
        <dbReference type="EMBL" id="EXU61019.1"/>
    </source>
</evidence>
<dbReference type="GO" id="GO:0005886">
    <property type="term" value="C:plasma membrane"/>
    <property type="evidence" value="ECO:0007669"/>
    <property type="project" value="UniProtKB-SubCell"/>
</dbReference>
<dbReference type="AlphaFoldDB" id="A0A014L6D0"/>
<dbReference type="RefSeq" id="WP_044284308.1">
    <property type="nucleotide sequence ID" value="NZ_JFAD01000026.1"/>
</dbReference>
<dbReference type="SUPFAM" id="SSF51261">
    <property type="entry name" value="Duplicated hybrid motif"/>
    <property type="match status" value="1"/>
</dbReference>
<evidence type="ECO:0000256" key="1">
    <source>
        <dbReference type="ARBA" id="ARBA00004651"/>
    </source>
</evidence>
<dbReference type="eggNOG" id="COG2190">
    <property type="taxonomic scope" value="Bacteria"/>
</dbReference>
<dbReference type="GO" id="GO:0009401">
    <property type="term" value="P:phosphoenolpyruvate-dependent sugar phosphotransferase system"/>
    <property type="evidence" value="ECO:0007669"/>
    <property type="project" value="UniProtKB-KW"/>
</dbReference>
<evidence type="ECO:0000256" key="8">
    <source>
        <dbReference type="ARBA" id="ARBA00022777"/>
    </source>
</evidence>
<dbReference type="InterPro" id="IPR011055">
    <property type="entry name" value="Dup_hybrid_motif"/>
</dbReference>
<evidence type="ECO:0000256" key="13">
    <source>
        <dbReference type="SAM" id="Phobius"/>
    </source>
</evidence>
<dbReference type="CDD" id="cd00212">
    <property type="entry name" value="PTS_IIB_glc"/>
    <property type="match status" value="1"/>
</dbReference>
<feature type="region of interest" description="Disordered" evidence="12">
    <location>
        <begin position="1"/>
        <end position="20"/>
    </location>
</feature>
<evidence type="ECO:0000313" key="18">
    <source>
        <dbReference type="Proteomes" id="UP000020977"/>
    </source>
</evidence>
<dbReference type="Pfam" id="PF02378">
    <property type="entry name" value="PTS_EIIC"/>
    <property type="match status" value="1"/>
</dbReference>
<dbReference type="PROSITE" id="PS51103">
    <property type="entry name" value="PTS_EIIC_TYPE_1"/>
    <property type="match status" value="1"/>
</dbReference>
<keyword evidence="3" id="KW-1003">Cell membrane</keyword>
<dbReference type="Gene3D" id="3.30.1360.60">
    <property type="entry name" value="Glucose permease domain IIB"/>
    <property type="match status" value="1"/>
</dbReference>
<feature type="transmembrane region" description="Helical" evidence="13">
    <location>
        <begin position="69"/>
        <end position="95"/>
    </location>
</feature>
<dbReference type="PROSITE" id="PS51098">
    <property type="entry name" value="PTS_EIIB_TYPE_1"/>
    <property type="match status" value="1"/>
</dbReference>
<dbReference type="GO" id="GO:0016301">
    <property type="term" value="F:kinase activity"/>
    <property type="evidence" value="ECO:0007669"/>
    <property type="project" value="UniProtKB-KW"/>
</dbReference>
<reference evidence="17 18" key="1">
    <citation type="submission" date="2014-03" db="EMBL/GenBank/DDBJ databases">
        <title>Genome sequence of Mycoplasma ovipneumoniae strain 14811.</title>
        <authorList>
            <person name="Sirand-Pugnet P."/>
            <person name="Breton M."/>
            <person name="Dordet-Frisoni E."/>
            <person name="Baranowski E."/>
            <person name="Barre A."/>
            <person name="Couture C."/>
            <person name="Dupuy V."/>
            <person name="Gaurivaud P."/>
            <person name="Jacob D."/>
            <person name="Lemaitre C."/>
            <person name="Manso-Silvan L."/>
            <person name="Nikolski M."/>
            <person name="Nouvel L.-X."/>
            <person name="Poumarat F."/>
            <person name="Tardy F."/>
            <person name="Thebault P."/>
            <person name="Theil S."/>
            <person name="Citti C."/>
            <person name="Thiaucourt F."/>
            <person name="Blanchard A."/>
        </authorList>
    </citation>
    <scope>NUCLEOTIDE SEQUENCE [LARGE SCALE GENOMIC DNA]</scope>
    <source>
        <strain evidence="17 18">14811</strain>
    </source>
</reference>
<evidence type="ECO:0000256" key="9">
    <source>
        <dbReference type="ARBA" id="ARBA00022989"/>
    </source>
</evidence>